<dbReference type="Gene3D" id="3.30.70.270">
    <property type="match status" value="1"/>
</dbReference>
<evidence type="ECO:0000313" key="4">
    <source>
        <dbReference type="EMBL" id="KAA1177409.1"/>
    </source>
</evidence>
<dbReference type="Proteomes" id="UP000323608">
    <property type="component" value="Unassembled WGS sequence"/>
</dbReference>
<comment type="catalytic activity">
    <reaction evidence="2">
        <text>2 GTP = 3',3'-c-di-GMP + 2 diphosphate</text>
        <dbReference type="Rhea" id="RHEA:24898"/>
        <dbReference type="ChEBI" id="CHEBI:33019"/>
        <dbReference type="ChEBI" id="CHEBI:37565"/>
        <dbReference type="ChEBI" id="CHEBI:58805"/>
        <dbReference type="EC" id="2.7.7.65"/>
    </reaction>
</comment>
<dbReference type="InterPro" id="IPR000160">
    <property type="entry name" value="GGDEF_dom"/>
</dbReference>
<evidence type="ECO:0000256" key="1">
    <source>
        <dbReference type="ARBA" id="ARBA00012528"/>
    </source>
</evidence>
<comment type="caution">
    <text evidence="4">The sequence shown here is derived from an EMBL/GenBank/DDBJ whole genome shotgun (WGS) entry which is preliminary data.</text>
</comment>
<dbReference type="EC" id="2.7.7.65" evidence="1"/>
<dbReference type="OrthoDB" id="9812260at2"/>
<evidence type="ECO:0000256" key="2">
    <source>
        <dbReference type="ARBA" id="ARBA00034247"/>
    </source>
</evidence>
<dbReference type="PANTHER" id="PTHR45138:SF9">
    <property type="entry name" value="DIGUANYLATE CYCLASE DGCM-RELATED"/>
    <property type="match status" value="1"/>
</dbReference>
<organism evidence="4 5">
    <name type="scientific">Rhizobium tropici</name>
    <dbReference type="NCBI Taxonomy" id="398"/>
    <lineage>
        <taxon>Bacteria</taxon>
        <taxon>Pseudomonadati</taxon>
        <taxon>Pseudomonadota</taxon>
        <taxon>Alphaproteobacteria</taxon>
        <taxon>Hyphomicrobiales</taxon>
        <taxon>Rhizobiaceae</taxon>
        <taxon>Rhizobium/Agrobacterium group</taxon>
        <taxon>Rhizobium</taxon>
    </lineage>
</organism>
<accession>A0A5B0VUJ1</accession>
<dbReference type="EMBL" id="VNIP01000012">
    <property type="protein sequence ID" value="KAA1177409.1"/>
    <property type="molecule type" value="Genomic_DNA"/>
</dbReference>
<dbReference type="SUPFAM" id="SSF55073">
    <property type="entry name" value="Nucleotide cyclase"/>
    <property type="match status" value="1"/>
</dbReference>
<evidence type="ECO:0000313" key="5">
    <source>
        <dbReference type="Proteomes" id="UP000323608"/>
    </source>
</evidence>
<gene>
    <name evidence="4" type="ORF">FP026_24885</name>
</gene>
<dbReference type="InterPro" id="IPR050469">
    <property type="entry name" value="Diguanylate_Cyclase"/>
</dbReference>
<reference evidence="4 5" key="1">
    <citation type="submission" date="2019-07" db="EMBL/GenBank/DDBJ databases">
        <title>The Draft Genome Sequence of Rhizobium tropici SARCC-755 Associated with Superior Nodulation on Pigeonpea (Cajanus cajan (L.) Millsp.).</title>
        <authorList>
            <person name="Bopape F.L."/>
            <person name="Hassen A.I."/>
            <person name="Swanevelder Z.H."/>
            <person name="Gwata E.T."/>
        </authorList>
    </citation>
    <scope>NUCLEOTIDE SEQUENCE [LARGE SCALE GENOMIC DNA]</scope>
    <source>
        <strain evidence="4 5">SARCC-755</strain>
    </source>
</reference>
<evidence type="ECO:0000259" key="3">
    <source>
        <dbReference type="Pfam" id="PF00990"/>
    </source>
</evidence>
<dbReference type="AlphaFoldDB" id="A0A5B0VUJ1"/>
<dbReference type="GO" id="GO:1902201">
    <property type="term" value="P:negative regulation of bacterial-type flagellum-dependent cell motility"/>
    <property type="evidence" value="ECO:0007669"/>
    <property type="project" value="TreeGrafter"/>
</dbReference>
<protein>
    <recommendedName>
        <fullName evidence="1">diguanylate cyclase</fullName>
        <ecNumber evidence="1">2.7.7.65</ecNumber>
    </recommendedName>
</protein>
<dbReference type="Pfam" id="PF00990">
    <property type="entry name" value="GGDEF"/>
    <property type="match status" value="1"/>
</dbReference>
<feature type="domain" description="GGDEF" evidence="3">
    <location>
        <begin position="46"/>
        <end position="86"/>
    </location>
</feature>
<dbReference type="InterPro" id="IPR043128">
    <property type="entry name" value="Rev_trsase/Diguanyl_cyclase"/>
</dbReference>
<sequence length="111" mass="11639">MEFADVTEGHAGLMVTTPGFVAAVAAPATIGLAGHIDRCFACWGEKSMAVTASIGVVVGIGAEDIEAVMARADNALYRAKHGGRNQVAARCSGEARTQYMSRGNRLNRETQ</sequence>
<name>A0A5B0VUJ1_RHITR</name>
<dbReference type="PANTHER" id="PTHR45138">
    <property type="entry name" value="REGULATORY COMPONENTS OF SENSORY TRANSDUCTION SYSTEM"/>
    <property type="match status" value="1"/>
</dbReference>
<dbReference type="GO" id="GO:0043709">
    <property type="term" value="P:cell adhesion involved in single-species biofilm formation"/>
    <property type="evidence" value="ECO:0007669"/>
    <property type="project" value="TreeGrafter"/>
</dbReference>
<proteinExistence type="predicted"/>
<dbReference type="GO" id="GO:0052621">
    <property type="term" value="F:diguanylate cyclase activity"/>
    <property type="evidence" value="ECO:0007669"/>
    <property type="project" value="UniProtKB-EC"/>
</dbReference>
<dbReference type="GO" id="GO:0005886">
    <property type="term" value="C:plasma membrane"/>
    <property type="evidence" value="ECO:0007669"/>
    <property type="project" value="TreeGrafter"/>
</dbReference>
<dbReference type="InterPro" id="IPR029787">
    <property type="entry name" value="Nucleotide_cyclase"/>
</dbReference>